<accession>A0A7W9CV18</accession>
<dbReference type="EMBL" id="JACHOO010000002">
    <property type="protein sequence ID" value="MBB5752169.1"/>
    <property type="molecule type" value="Genomic_DNA"/>
</dbReference>
<reference evidence="1 2" key="1">
    <citation type="submission" date="2020-08" db="EMBL/GenBank/DDBJ databases">
        <title>Genomic Encyclopedia of Type Strains, Phase IV (KMG-IV): sequencing the most valuable type-strain genomes for metagenomic binning, comparative biology and taxonomic classification.</title>
        <authorList>
            <person name="Goeker M."/>
        </authorList>
    </citation>
    <scope>NUCLEOTIDE SEQUENCE [LARGE SCALE GENOMIC DNA]</scope>
    <source>
        <strain evidence="1 2">DSM 16268</strain>
    </source>
</reference>
<dbReference type="GO" id="GO:0044010">
    <property type="term" value="P:single-species biofilm formation"/>
    <property type="evidence" value="ECO:0007669"/>
    <property type="project" value="InterPro"/>
</dbReference>
<dbReference type="GO" id="GO:0009372">
    <property type="term" value="P:quorum sensing"/>
    <property type="evidence" value="ECO:0007669"/>
    <property type="project" value="InterPro"/>
</dbReference>
<name>A0A7W9CV18_9HYPH</name>
<dbReference type="InterPro" id="IPR038493">
    <property type="entry name" value="MqsR_sf"/>
</dbReference>
<dbReference type="RefSeq" id="WP_183853585.1">
    <property type="nucleotide sequence ID" value="NZ_JACHOO010000002.1"/>
</dbReference>
<dbReference type="Gene3D" id="3.30.2310.40">
    <property type="match status" value="1"/>
</dbReference>
<dbReference type="AlphaFoldDB" id="A0A7W9CV18"/>
<organism evidence="1 2">
    <name type="scientific">Prosthecomicrobium pneumaticum</name>
    <dbReference type="NCBI Taxonomy" id="81895"/>
    <lineage>
        <taxon>Bacteria</taxon>
        <taxon>Pseudomonadati</taxon>
        <taxon>Pseudomonadota</taxon>
        <taxon>Alphaproteobacteria</taxon>
        <taxon>Hyphomicrobiales</taxon>
        <taxon>Kaistiaceae</taxon>
        <taxon>Prosthecomicrobium</taxon>
    </lineage>
</organism>
<keyword evidence="2" id="KW-1185">Reference proteome</keyword>
<dbReference type="Proteomes" id="UP000523821">
    <property type="component" value="Unassembled WGS sequence"/>
</dbReference>
<dbReference type="Pfam" id="PF15723">
    <property type="entry name" value="MqsR_toxin"/>
    <property type="match status" value="1"/>
</dbReference>
<comment type="caution">
    <text evidence="1">The sequence shown here is derived from an EMBL/GenBank/DDBJ whole genome shotgun (WGS) entry which is preliminary data.</text>
</comment>
<protein>
    <submittedName>
        <fullName evidence="1">Motility quorum-sensing regulator/GCU-specific mRNA interferase toxin</fullName>
    </submittedName>
</protein>
<evidence type="ECO:0000313" key="1">
    <source>
        <dbReference type="EMBL" id="MBB5752169.1"/>
    </source>
</evidence>
<dbReference type="InterPro" id="IPR031451">
    <property type="entry name" value="MqsR_toxin"/>
</dbReference>
<proteinExistence type="predicted"/>
<sequence length="102" mass="11822">MEKRKPSHDLDRFKAVCGDPYLAQMTQSARLSAAELGYATSDVAALIRTMDRTMFYKSMTSFADHRRWQDVYHVPAPDGMTIYLKFTDDLITEFMILSFKEK</sequence>
<gene>
    <name evidence="1" type="ORF">GGQ63_001221</name>
</gene>
<dbReference type="GO" id="GO:0017148">
    <property type="term" value="P:negative regulation of translation"/>
    <property type="evidence" value="ECO:0007669"/>
    <property type="project" value="InterPro"/>
</dbReference>
<evidence type="ECO:0000313" key="2">
    <source>
        <dbReference type="Proteomes" id="UP000523821"/>
    </source>
</evidence>
<dbReference type="CDD" id="cd12869">
    <property type="entry name" value="MqsR"/>
    <property type="match status" value="1"/>
</dbReference>